<sequence length="60" mass="7076">MVEKLKIENIDGDFCFEITNNNSLKVLRSEPWASQIEHFLKDEIKRITINGVTKSYKYID</sequence>
<organism evidence="1 2">
    <name type="scientific">Escherichia marmotae</name>
    <dbReference type="NCBI Taxonomy" id="1499973"/>
    <lineage>
        <taxon>Bacteria</taxon>
        <taxon>Pseudomonadati</taxon>
        <taxon>Pseudomonadota</taxon>
        <taxon>Gammaproteobacteria</taxon>
        <taxon>Enterobacterales</taxon>
        <taxon>Enterobacteriaceae</taxon>
        <taxon>Escherichia</taxon>
    </lineage>
</organism>
<name>A0A7Z8ZQF8_9ESCH</name>
<dbReference type="AlphaFoldDB" id="A0A7Z8ZQF8"/>
<evidence type="ECO:0000313" key="1">
    <source>
        <dbReference type="EMBL" id="VED80024.1"/>
    </source>
</evidence>
<reference evidence="1 2" key="1">
    <citation type="submission" date="2018-12" db="EMBL/GenBank/DDBJ databases">
        <authorList>
            <consortium name="Pathogen Informatics"/>
        </authorList>
    </citation>
    <scope>NUCLEOTIDE SEQUENCE [LARGE SCALE GENOMIC DNA]</scope>
    <source>
        <strain evidence="1 2">NCTC8196</strain>
    </source>
</reference>
<dbReference type="EMBL" id="LR134270">
    <property type="protein sequence ID" value="VED80024.1"/>
    <property type="molecule type" value="Genomic_DNA"/>
</dbReference>
<gene>
    <name evidence="1" type="ORF">NCTC8196_03171</name>
</gene>
<proteinExistence type="predicted"/>
<dbReference type="RefSeq" id="WP_126511320.1">
    <property type="nucleotide sequence ID" value="NZ_LR134270.1"/>
</dbReference>
<dbReference type="Proteomes" id="UP000277464">
    <property type="component" value="Chromosome"/>
</dbReference>
<accession>A0A7Z8ZQF8</accession>
<protein>
    <submittedName>
        <fullName evidence="1">Uncharacterized protein</fullName>
    </submittedName>
</protein>
<evidence type="ECO:0000313" key="2">
    <source>
        <dbReference type="Proteomes" id="UP000277464"/>
    </source>
</evidence>